<sequence>MLLFKYLNYIRYFLKIREKIKNKEFIYVLAKYKDFLPLNLKLFLLYKTGLYNKIIENIDYKKYIYYDISKVALGYKFSYESNNAFLSKYRNNISFILGILPYNPTLALDCLCHKKYYLLKLFILYHLGQKIDFVPNKINHPDLYLLCNNDSVNSNIENINKYLDYYNLSKIRFINKEANNFINNIITSQFSSPAQIDDLPLVSILMTTFNSEKWIEWSINSLLSQTYSNIEIIIIDDSSTDSTISIIEKLKRKSDKIKLIKLSKNVGTYVAKNIGISLAKGEFITCQDSDDWAHPQKIMLQIYPLLENPNLVVTFSQWFRIYNDGKAYARGVFPLTRLNPSSALFRKDIVIEKIGLWDCVRTGADSEFNARLKLVFGNELCLTIKKPLTIGTHRKDSLMTSSDTGYINGISLERLNYWESWNLWHISEIEKGRVPYYLLNNKRPFNISDKNKVDYKDIICNLCSIK</sequence>
<dbReference type="Pfam" id="PF00535">
    <property type="entry name" value="Glycos_transf_2"/>
    <property type="match status" value="1"/>
</dbReference>
<accession>A0A2Z3DGG6</accession>
<dbReference type="AlphaFoldDB" id="A0A2Z3DGG6"/>
<gene>
    <name evidence="2" type="primary">cps16A</name>
</gene>
<evidence type="ECO:0000259" key="1">
    <source>
        <dbReference type="Pfam" id="PF00535"/>
    </source>
</evidence>
<organism evidence="2">
    <name type="scientific">Actinobacillus pleuropneumoniae</name>
    <name type="common">Haemophilus pleuropneumoniae</name>
    <dbReference type="NCBI Taxonomy" id="715"/>
    <lineage>
        <taxon>Bacteria</taxon>
        <taxon>Pseudomonadati</taxon>
        <taxon>Pseudomonadota</taxon>
        <taxon>Gammaproteobacteria</taxon>
        <taxon>Pasteurellales</taxon>
        <taxon>Pasteurellaceae</taxon>
        <taxon>Actinobacillus</taxon>
    </lineage>
</organism>
<name>A0A2Z3DGG6_ACTPL</name>
<protein>
    <submittedName>
        <fullName evidence="2">Capsular polysaccharide biosynthesis protein Cps16A</fullName>
    </submittedName>
</protein>
<dbReference type="SUPFAM" id="SSF53448">
    <property type="entry name" value="Nucleotide-diphospho-sugar transferases"/>
    <property type="match status" value="1"/>
</dbReference>
<dbReference type="PANTHER" id="PTHR22916">
    <property type="entry name" value="GLYCOSYLTRANSFERASE"/>
    <property type="match status" value="1"/>
</dbReference>
<dbReference type="RefSeq" id="WP_237610887.1">
    <property type="nucleotide sequence ID" value="NZ_CP031858.1"/>
</dbReference>
<proteinExistence type="predicted"/>
<dbReference type="CDD" id="cd00761">
    <property type="entry name" value="Glyco_tranf_GTA_type"/>
    <property type="match status" value="1"/>
</dbReference>
<dbReference type="EMBL" id="MG868950">
    <property type="protein sequence ID" value="AVY03746.1"/>
    <property type="molecule type" value="Genomic_DNA"/>
</dbReference>
<dbReference type="GO" id="GO:0016758">
    <property type="term" value="F:hexosyltransferase activity"/>
    <property type="evidence" value="ECO:0007669"/>
    <property type="project" value="UniProtKB-ARBA"/>
</dbReference>
<dbReference type="InterPro" id="IPR029044">
    <property type="entry name" value="Nucleotide-diphossugar_trans"/>
</dbReference>
<evidence type="ECO:0000313" key="2">
    <source>
        <dbReference type="EMBL" id="AVY03746.1"/>
    </source>
</evidence>
<dbReference type="Gene3D" id="3.90.550.10">
    <property type="entry name" value="Spore Coat Polysaccharide Biosynthesis Protein SpsA, Chain A"/>
    <property type="match status" value="1"/>
</dbReference>
<dbReference type="InterPro" id="IPR001173">
    <property type="entry name" value="Glyco_trans_2-like"/>
</dbReference>
<feature type="domain" description="Glycosyltransferase 2-like" evidence="1">
    <location>
        <begin position="203"/>
        <end position="327"/>
    </location>
</feature>
<reference evidence="2" key="1">
    <citation type="journal article" date="2018" name="Vet. Microbiol.">
        <title>Comparative sequence analysis of the capsular polysaccharide loci of Actinobacillus pleuropneumoniae serovars 1-18, and development of two multiplex PCRs for comprehensive capsule typing.</title>
        <authorList>
            <consortium name="BRaDP1T consortium"/>
            <person name="Bosse J.T."/>
            <person name="Li Y."/>
            <person name="Fernandez Crespo R."/>
            <person name="Lacouture S."/>
            <person name="Gottschalk M."/>
            <person name="Sarkozi R."/>
            <person name="Fodor L."/>
            <person name="Casas Amoribieta M."/>
            <person name="Angen O."/>
            <person name="Nedbalcova K."/>
            <person name="Holden M.T."/>
            <person name="Maskell D.J."/>
            <person name="Tucker A.W."/>
            <person name="Wren B.W."/>
            <person name="Rycroft A.N."/>
            <person name="Langford P.R."/>
        </authorList>
    </citation>
    <scope>NUCLEOTIDE SEQUENCE</scope>
    <source>
        <strain evidence="2">A-85/14</strain>
    </source>
</reference>